<evidence type="ECO:0000256" key="10">
    <source>
        <dbReference type="SAM" id="Phobius"/>
    </source>
</evidence>
<evidence type="ECO:0000313" key="12">
    <source>
        <dbReference type="Proteomes" id="UP000823914"/>
    </source>
</evidence>
<dbReference type="Pfam" id="PF01554">
    <property type="entry name" value="MatE"/>
    <property type="match status" value="2"/>
</dbReference>
<evidence type="ECO:0000256" key="4">
    <source>
        <dbReference type="ARBA" id="ARBA00022475"/>
    </source>
</evidence>
<organism evidence="11 12">
    <name type="scientific">Candidatus Treponema excrementipullorum</name>
    <dbReference type="NCBI Taxonomy" id="2838768"/>
    <lineage>
        <taxon>Bacteria</taxon>
        <taxon>Pseudomonadati</taxon>
        <taxon>Spirochaetota</taxon>
        <taxon>Spirochaetia</taxon>
        <taxon>Spirochaetales</taxon>
        <taxon>Treponemataceae</taxon>
        <taxon>Treponema</taxon>
    </lineage>
</organism>
<dbReference type="NCBIfam" id="TIGR00797">
    <property type="entry name" value="matE"/>
    <property type="match status" value="1"/>
</dbReference>
<dbReference type="InterPro" id="IPR048279">
    <property type="entry name" value="MdtK-like"/>
</dbReference>
<dbReference type="EMBL" id="JAHLFV010000001">
    <property type="protein sequence ID" value="MBU3848932.1"/>
    <property type="molecule type" value="Genomic_DNA"/>
</dbReference>
<keyword evidence="2" id="KW-0813">Transport</keyword>
<dbReference type="GO" id="GO:0005886">
    <property type="term" value="C:plasma membrane"/>
    <property type="evidence" value="ECO:0007669"/>
    <property type="project" value="UniProtKB-SubCell"/>
</dbReference>
<dbReference type="PANTHER" id="PTHR43298:SF2">
    <property type="entry name" value="FMN_FAD EXPORTER YEEO-RELATED"/>
    <property type="match status" value="1"/>
</dbReference>
<name>A0A9E2L024_9SPIR</name>
<dbReference type="PANTHER" id="PTHR43298">
    <property type="entry name" value="MULTIDRUG RESISTANCE PROTEIN NORM-RELATED"/>
    <property type="match status" value="1"/>
</dbReference>
<feature type="transmembrane region" description="Helical" evidence="10">
    <location>
        <begin position="386"/>
        <end position="410"/>
    </location>
</feature>
<proteinExistence type="predicted"/>
<evidence type="ECO:0000256" key="7">
    <source>
        <dbReference type="ARBA" id="ARBA00023065"/>
    </source>
</evidence>
<evidence type="ECO:0000313" key="11">
    <source>
        <dbReference type="EMBL" id="MBU3848932.1"/>
    </source>
</evidence>
<feature type="transmembrane region" description="Helical" evidence="10">
    <location>
        <begin position="88"/>
        <end position="110"/>
    </location>
</feature>
<reference evidence="11" key="2">
    <citation type="submission" date="2021-04" db="EMBL/GenBank/DDBJ databases">
        <authorList>
            <person name="Gilroy R."/>
        </authorList>
    </citation>
    <scope>NUCLEOTIDE SEQUENCE</scope>
    <source>
        <strain evidence="11">Gambia15-2214</strain>
    </source>
</reference>
<dbReference type="InterPro" id="IPR050222">
    <property type="entry name" value="MATE_MdtK"/>
</dbReference>
<evidence type="ECO:0000256" key="5">
    <source>
        <dbReference type="ARBA" id="ARBA00022692"/>
    </source>
</evidence>
<dbReference type="InterPro" id="IPR002528">
    <property type="entry name" value="MATE_fam"/>
</dbReference>
<dbReference type="GO" id="GO:0042910">
    <property type="term" value="F:xenobiotic transmembrane transporter activity"/>
    <property type="evidence" value="ECO:0007669"/>
    <property type="project" value="InterPro"/>
</dbReference>
<protein>
    <recommendedName>
        <fullName evidence="9">Multidrug-efflux transporter</fullName>
    </recommendedName>
</protein>
<feature type="transmembrane region" description="Helical" evidence="10">
    <location>
        <begin position="53"/>
        <end position="76"/>
    </location>
</feature>
<comment type="caution">
    <text evidence="11">The sequence shown here is derived from an EMBL/GenBank/DDBJ whole genome shotgun (WGS) entry which is preliminary data.</text>
</comment>
<evidence type="ECO:0000256" key="1">
    <source>
        <dbReference type="ARBA" id="ARBA00004651"/>
    </source>
</evidence>
<keyword evidence="3" id="KW-0050">Antiport</keyword>
<gene>
    <name evidence="11" type="ORF">IAA16_00020</name>
</gene>
<keyword evidence="8 10" id="KW-0472">Membrane</keyword>
<dbReference type="GO" id="GO:0006811">
    <property type="term" value="P:monoatomic ion transport"/>
    <property type="evidence" value="ECO:0007669"/>
    <property type="project" value="UniProtKB-KW"/>
</dbReference>
<keyword evidence="4" id="KW-1003">Cell membrane</keyword>
<evidence type="ECO:0000256" key="9">
    <source>
        <dbReference type="ARBA" id="ARBA00031636"/>
    </source>
</evidence>
<accession>A0A9E2L024</accession>
<comment type="subcellular location">
    <subcellularLocation>
        <location evidence="1">Cell membrane</location>
        <topology evidence="1">Multi-pass membrane protein</topology>
    </subcellularLocation>
</comment>
<feature type="transmembrane region" description="Helical" evidence="10">
    <location>
        <begin position="130"/>
        <end position="154"/>
    </location>
</feature>
<sequence>MKKNDSFFKTVCSLAVPVTLQSMLQSSFSIVDQIMIGQLGSVSVAGVGLAGKFASIYSVVISAIGAVAGIMIAQYLGQKNKYQVRRSFYTNLILGAVIAGLFMFFCVLFPERIMGLYTKDAATREEAGKYLAIVAGTFLPLAGATLLSTLFRCIEKARLPLYASIASALLNTGLNYVLIFGKLGFSPMGARGAAIATLISQCANLVLMLLMLPKKNSVLKKPEQEETENAALNWKQYLSMLLPILACEVLWSLGENVYAGIYGHMGTKAAAAMTLINPIQGLVIGALCGLSQAAGVIVGKKLGTGDYSDAYKASKKLVIYGAAGSIFLSVIVVLTAGFYVQIYQVEEVVKQLTIRILYAYALVAPFKVLNMILGGGIIRSGGRTKYVMYIDIIGTWIFGVPLGFLAAFVLKLPIPYVYFILSLEECIRFAISVGVFRKKKWLQQLEA</sequence>
<dbReference type="GO" id="GO:0015297">
    <property type="term" value="F:antiporter activity"/>
    <property type="evidence" value="ECO:0007669"/>
    <property type="project" value="UniProtKB-KW"/>
</dbReference>
<feature type="transmembrane region" description="Helical" evidence="10">
    <location>
        <begin position="161"/>
        <end position="181"/>
    </location>
</feature>
<dbReference type="PIRSF" id="PIRSF006603">
    <property type="entry name" value="DinF"/>
    <property type="match status" value="1"/>
</dbReference>
<feature type="transmembrane region" description="Helical" evidence="10">
    <location>
        <begin position="317"/>
        <end position="340"/>
    </location>
</feature>
<feature type="transmembrane region" description="Helical" evidence="10">
    <location>
        <begin position="193"/>
        <end position="212"/>
    </location>
</feature>
<keyword evidence="5 10" id="KW-0812">Transmembrane</keyword>
<evidence type="ECO:0000256" key="8">
    <source>
        <dbReference type="ARBA" id="ARBA00023136"/>
    </source>
</evidence>
<evidence type="ECO:0000256" key="2">
    <source>
        <dbReference type="ARBA" id="ARBA00022448"/>
    </source>
</evidence>
<keyword evidence="7" id="KW-0406">Ion transport</keyword>
<keyword evidence="6 10" id="KW-1133">Transmembrane helix</keyword>
<feature type="transmembrane region" description="Helical" evidence="10">
    <location>
        <begin position="352"/>
        <end position="374"/>
    </location>
</feature>
<dbReference type="Proteomes" id="UP000823914">
    <property type="component" value="Unassembled WGS sequence"/>
</dbReference>
<evidence type="ECO:0000256" key="3">
    <source>
        <dbReference type="ARBA" id="ARBA00022449"/>
    </source>
</evidence>
<dbReference type="AlphaFoldDB" id="A0A9E2L024"/>
<evidence type="ECO:0000256" key="6">
    <source>
        <dbReference type="ARBA" id="ARBA00022989"/>
    </source>
</evidence>
<reference evidence="11" key="1">
    <citation type="journal article" date="2021" name="PeerJ">
        <title>Extensive microbial diversity within the chicken gut microbiome revealed by metagenomics and culture.</title>
        <authorList>
            <person name="Gilroy R."/>
            <person name="Ravi A."/>
            <person name="Getino M."/>
            <person name="Pursley I."/>
            <person name="Horton D.L."/>
            <person name="Alikhan N.F."/>
            <person name="Baker D."/>
            <person name="Gharbi K."/>
            <person name="Hall N."/>
            <person name="Watson M."/>
            <person name="Adriaenssens E.M."/>
            <person name="Foster-Nyarko E."/>
            <person name="Jarju S."/>
            <person name="Secka A."/>
            <person name="Antonio M."/>
            <person name="Oren A."/>
            <person name="Chaudhuri R.R."/>
            <person name="La Ragione R."/>
            <person name="Hildebrand F."/>
            <person name="Pallen M.J."/>
        </authorList>
    </citation>
    <scope>NUCLEOTIDE SEQUENCE</scope>
    <source>
        <strain evidence="11">Gambia15-2214</strain>
    </source>
</reference>